<gene>
    <name evidence="1" type="ORF">HA285_00090</name>
</gene>
<evidence type="ECO:0000313" key="2">
    <source>
        <dbReference type="Proteomes" id="UP000538031"/>
    </source>
</evidence>
<dbReference type="AlphaFoldDB" id="A0A7J4MTT1"/>
<dbReference type="Proteomes" id="UP000538031">
    <property type="component" value="Unassembled WGS sequence"/>
</dbReference>
<organism evidence="1 2">
    <name type="scientific">Methanothermobacter thermautotrophicus</name>
    <name type="common">Methanobacterium thermoformicicum</name>
    <dbReference type="NCBI Taxonomy" id="145262"/>
    <lineage>
        <taxon>Archaea</taxon>
        <taxon>Methanobacteriati</taxon>
        <taxon>Methanobacteriota</taxon>
        <taxon>Methanomada group</taxon>
        <taxon>Methanobacteria</taxon>
        <taxon>Methanobacteriales</taxon>
        <taxon>Methanobacteriaceae</taxon>
        <taxon>Methanothermobacter</taxon>
    </lineage>
</organism>
<comment type="caution">
    <text evidence="1">The sequence shown here is derived from an EMBL/GenBank/DDBJ whole genome shotgun (WGS) entry which is preliminary data.</text>
</comment>
<evidence type="ECO:0000313" key="1">
    <source>
        <dbReference type="EMBL" id="HIH64003.1"/>
    </source>
</evidence>
<proteinExistence type="predicted"/>
<protein>
    <submittedName>
        <fullName evidence="1">Uncharacterized protein</fullName>
    </submittedName>
</protein>
<dbReference type="EMBL" id="DUHT01000001">
    <property type="protein sequence ID" value="HIH64003.1"/>
    <property type="molecule type" value="Genomic_DNA"/>
</dbReference>
<reference evidence="2" key="1">
    <citation type="journal article" date="2020" name="bioRxiv">
        <title>A rank-normalized archaeal taxonomy based on genome phylogeny resolves widespread incomplete and uneven classifications.</title>
        <authorList>
            <person name="Rinke C."/>
            <person name="Chuvochina M."/>
            <person name="Mussig A.J."/>
            <person name="Chaumeil P.-A."/>
            <person name="Waite D.W."/>
            <person name="Whitman W.B."/>
            <person name="Parks D.H."/>
            <person name="Hugenholtz P."/>
        </authorList>
    </citation>
    <scope>NUCLEOTIDE SEQUENCE [LARGE SCALE GENOMIC DNA]</scope>
</reference>
<sequence>MHKKLKPLSELDYWQIKKYSRSAFENIGSESYRQRLVYKLLNTARVNNQSDFFSFLLRTLNSKKGDENVRKLCRKLEWVYPLNPENFEKVAYSIIIGIMAAGKGE</sequence>
<name>A0A7J4MTT1_METTF</name>
<accession>A0A7J4MTT1</accession>